<dbReference type="Proteomes" id="UP000295301">
    <property type="component" value="Unassembled WGS sequence"/>
</dbReference>
<keyword evidence="2" id="KW-1185">Reference proteome</keyword>
<organism evidence="1 2">
    <name type="scientific">Antarcticimicrobium luteum</name>
    <dbReference type="NCBI Taxonomy" id="2547397"/>
    <lineage>
        <taxon>Bacteria</taxon>
        <taxon>Pseudomonadati</taxon>
        <taxon>Pseudomonadota</taxon>
        <taxon>Alphaproteobacteria</taxon>
        <taxon>Rhodobacterales</taxon>
        <taxon>Paracoccaceae</taxon>
        <taxon>Antarcticimicrobium</taxon>
    </lineage>
</organism>
<proteinExistence type="predicted"/>
<dbReference type="EMBL" id="SMUV01000004">
    <property type="protein sequence ID" value="TDK54219.1"/>
    <property type="molecule type" value="Genomic_DNA"/>
</dbReference>
<reference evidence="1 2" key="1">
    <citation type="submission" date="2019-03" db="EMBL/GenBank/DDBJ databases">
        <title>Ruegeria lutea sp. nov., a novel strain, isolated from marine sediment, the Masan Bay, South Korea.</title>
        <authorList>
            <person name="Kim J."/>
            <person name="Kim D.-Y."/>
            <person name="Lee S.-S."/>
        </authorList>
    </citation>
    <scope>NUCLEOTIDE SEQUENCE [LARGE SCALE GENOMIC DNA]</scope>
    <source>
        <strain evidence="1 2">318-1</strain>
    </source>
</reference>
<dbReference type="InterPro" id="IPR014729">
    <property type="entry name" value="Rossmann-like_a/b/a_fold"/>
</dbReference>
<protein>
    <submittedName>
        <fullName evidence="1">Electron transfer flavoprotein subunit alpha/FixB family protein</fullName>
    </submittedName>
</protein>
<dbReference type="SUPFAM" id="SSF52402">
    <property type="entry name" value="Adenine nucleotide alpha hydrolases-like"/>
    <property type="match status" value="1"/>
</dbReference>
<sequence>MESSICAPATTDAKNVMPRVAALLDVMILSDVS</sequence>
<name>A0A4R5VHM2_9RHOB</name>
<accession>A0A4R5VHM2</accession>
<evidence type="ECO:0000313" key="2">
    <source>
        <dbReference type="Proteomes" id="UP000295301"/>
    </source>
</evidence>
<dbReference type="AlphaFoldDB" id="A0A4R5VHM2"/>
<evidence type="ECO:0000313" key="1">
    <source>
        <dbReference type="EMBL" id="TDK54219.1"/>
    </source>
</evidence>
<dbReference type="Gene3D" id="3.40.50.620">
    <property type="entry name" value="HUPs"/>
    <property type="match status" value="1"/>
</dbReference>
<gene>
    <name evidence="1" type="ORF">E1832_00035</name>
</gene>
<feature type="non-terminal residue" evidence="1">
    <location>
        <position position="33"/>
    </location>
</feature>
<comment type="caution">
    <text evidence="1">The sequence shown here is derived from an EMBL/GenBank/DDBJ whole genome shotgun (WGS) entry which is preliminary data.</text>
</comment>